<dbReference type="InterPro" id="IPR050882">
    <property type="entry name" value="Prepilin_peptidase/N-MTase"/>
</dbReference>
<evidence type="ECO:0000259" key="11">
    <source>
        <dbReference type="Pfam" id="PF01478"/>
    </source>
</evidence>
<keyword evidence="9" id="KW-0511">Multifunctional enzyme</keyword>
<feature type="transmembrane region" description="Helical" evidence="10">
    <location>
        <begin position="227"/>
        <end position="245"/>
    </location>
</feature>
<dbReference type="GO" id="GO:0004190">
    <property type="term" value="F:aspartic-type endopeptidase activity"/>
    <property type="evidence" value="ECO:0007669"/>
    <property type="project" value="UniProtKB-EC"/>
</dbReference>
<dbReference type="PANTHER" id="PTHR30487">
    <property type="entry name" value="TYPE 4 PREPILIN-LIKE PROTEINS LEADER PEPTIDE-PROCESSING ENZYME"/>
    <property type="match status" value="1"/>
</dbReference>
<dbReference type="InterPro" id="IPR010627">
    <property type="entry name" value="Prepilin_pept_A24_N"/>
</dbReference>
<evidence type="ECO:0000256" key="9">
    <source>
        <dbReference type="RuleBase" id="RU003794"/>
    </source>
</evidence>
<evidence type="ECO:0000256" key="8">
    <source>
        <dbReference type="RuleBase" id="RU003793"/>
    </source>
</evidence>
<keyword evidence="6 10" id="KW-1133">Transmembrane helix</keyword>
<dbReference type="GO" id="GO:0032259">
    <property type="term" value="P:methylation"/>
    <property type="evidence" value="ECO:0007669"/>
    <property type="project" value="UniProtKB-KW"/>
</dbReference>
<dbReference type="OrthoDB" id="2087435at2"/>
<keyword evidence="9" id="KW-0489">Methyltransferase</keyword>
<dbReference type="GO" id="GO:0005886">
    <property type="term" value="C:plasma membrane"/>
    <property type="evidence" value="ECO:0007669"/>
    <property type="project" value="UniProtKB-SubCell"/>
</dbReference>
<feature type="domain" description="Prepilin peptidase A24 N-terminal" evidence="12">
    <location>
        <begin position="11"/>
        <end position="93"/>
    </location>
</feature>
<gene>
    <name evidence="13" type="ORF">D6T64_10360</name>
</gene>
<dbReference type="Gene3D" id="1.20.120.1220">
    <property type="match status" value="1"/>
</dbReference>
<evidence type="ECO:0000256" key="5">
    <source>
        <dbReference type="ARBA" id="ARBA00022692"/>
    </source>
</evidence>
<evidence type="ECO:0000256" key="4">
    <source>
        <dbReference type="ARBA" id="ARBA00022519"/>
    </source>
</evidence>
<dbReference type="Pfam" id="PF06750">
    <property type="entry name" value="A24_N_bact"/>
    <property type="match status" value="1"/>
</dbReference>
<sequence length="285" mass="29480">MVAFLIAVAAVFGALIGSFLNVVIYRVPAKKSIVSPPSACGSCGARIRPWDNIPVLSWFVLRGRCRDCGAAISWRYPAVEFGTAVFFAGVVWWVISGSAVEGSSSSGVVSTSSTSEILGLGLMAVSFLYLTSISVALAMIDIDTHTLPNVIVLPAYIVGGVLLAASALALGEPQRLLGALIGGAALFALYLLLALIYPGGMGLGDVKLAGVLGLYLGWLGWGELFVGAFGAFLLGGLFGVILLAFRKAGRKSSIPFGPWMLAGAWVGIFAGDVLASGYLGLFGLI</sequence>
<accession>A0A3A5MNN0</accession>
<dbReference type="PRINTS" id="PR00864">
    <property type="entry name" value="PREPILNPTASE"/>
</dbReference>
<dbReference type="InterPro" id="IPR014032">
    <property type="entry name" value="Peptidase_A24A_bac"/>
</dbReference>
<evidence type="ECO:0000259" key="12">
    <source>
        <dbReference type="Pfam" id="PF06750"/>
    </source>
</evidence>
<keyword evidence="9" id="KW-0378">Hydrolase</keyword>
<keyword evidence="9" id="KW-0645">Protease</keyword>
<dbReference type="EC" id="2.1.1.-" evidence="9"/>
<comment type="function">
    <text evidence="9">Plays an essential role in type IV pili and type II pseudopili formation by proteolytically removing the leader sequence from substrate proteins and subsequently monomethylating the alpha-amino group of the newly exposed N-terminal phenylalanine.</text>
</comment>
<protein>
    <recommendedName>
        <fullName evidence="9">Prepilin leader peptidase/N-methyltransferase</fullName>
        <ecNumber evidence="9">2.1.1.-</ecNumber>
        <ecNumber evidence="9">3.4.23.43</ecNumber>
    </recommendedName>
</protein>
<keyword evidence="5 9" id="KW-0812">Transmembrane</keyword>
<proteinExistence type="inferred from homology"/>
<dbReference type="EMBL" id="QZVS01000082">
    <property type="protein sequence ID" value="RJT88523.1"/>
    <property type="molecule type" value="Genomic_DNA"/>
</dbReference>
<evidence type="ECO:0000256" key="3">
    <source>
        <dbReference type="ARBA" id="ARBA00022475"/>
    </source>
</evidence>
<dbReference type="InterPro" id="IPR000045">
    <property type="entry name" value="Prepilin_IV_endopep_pep"/>
</dbReference>
<feature type="transmembrane region" description="Helical" evidence="10">
    <location>
        <begin position="176"/>
        <end position="197"/>
    </location>
</feature>
<feature type="domain" description="Prepilin type IV endopeptidase peptidase" evidence="11">
    <location>
        <begin position="129"/>
        <end position="240"/>
    </location>
</feature>
<feature type="transmembrane region" description="Helical" evidence="10">
    <location>
        <begin position="150"/>
        <end position="170"/>
    </location>
</feature>
<evidence type="ECO:0000256" key="1">
    <source>
        <dbReference type="ARBA" id="ARBA00004429"/>
    </source>
</evidence>
<feature type="transmembrane region" description="Helical" evidence="10">
    <location>
        <begin position="74"/>
        <end position="95"/>
    </location>
</feature>
<evidence type="ECO:0000313" key="14">
    <source>
        <dbReference type="Proteomes" id="UP000272015"/>
    </source>
</evidence>
<keyword evidence="14" id="KW-1185">Reference proteome</keyword>
<keyword evidence="9" id="KW-0808">Transferase</keyword>
<evidence type="ECO:0000313" key="13">
    <source>
        <dbReference type="EMBL" id="RJT88523.1"/>
    </source>
</evidence>
<feature type="transmembrane region" description="Helical" evidence="10">
    <location>
        <begin position="257"/>
        <end position="281"/>
    </location>
</feature>
<dbReference type="EC" id="3.4.23.43" evidence="9"/>
<keyword evidence="4" id="KW-0997">Cell inner membrane</keyword>
<dbReference type="AlphaFoldDB" id="A0A3A5MNN0"/>
<feature type="transmembrane region" description="Helical" evidence="10">
    <location>
        <begin position="6"/>
        <end position="25"/>
    </location>
</feature>
<dbReference type="Pfam" id="PF01478">
    <property type="entry name" value="Peptidase_A24"/>
    <property type="match status" value="1"/>
</dbReference>
<keyword evidence="7 10" id="KW-0472">Membrane</keyword>
<organism evidence="13 14">
    <name type="scientific">Cryobacterium melibiosiphilum</name>
    <dbReference type="NCBI Taxonomy" id="995039"/>
    <lineage>
        <taxon>Bacteria</taxon>
        <taxon>Bacillati</taxon>
        <taxon>Actinomycetota</taxon>
        <taxon>Actinomycetes</taxon>
        <taxon>Micrococcales</taxon>
        <taxon>Microbacteriaceae</taxon>
        <taxon>Cryobacterium</taxon>
    </lineage>
</organism>
<dbReference type="GO" id="GO:0008168">
    <property type="term" value="F:methyltransferase activity"/>
    <property type="evidence" value="ECO:0007669"/>
    <property type="project" value="UniProtKB-KW"/>
</dbReference>
<feature type="transmembrane region" description="Helical" evidence="10">
    <location>
        <begin position="117"/>
        <end position="138"/>
    </location>
</feature>
<evidence type="ECO:0000256" key="10">
    <source>
        <dbReference type="SAM" id="Phobius"/>
    </source>
</evidence>
<name>A0A3A5MNN0_9MICO</name>
<evidence type="ECO:0000256" key="7">
    <source>
        <dbReference type="ARBA" id="ARBA00023136"/>
    </source>
</evidence>
<keyword evidence="3" id="KW-1003">Cell membrane</keyword>
<dbReference type="GO" id="GO:0006465">
    <property type="term" value="P:signal peptide processing"/>
    <property type="evidence" value="ECO:0007669"/>
    <property type="project" value="TreeGrafter"/>
</dbReference>
<comment type="caution">
    <text evidence="13">The sequence shown here is derived from an EMBL/GenBank/DDBJ whole genome shotgun (WGS) entry which is preliminary data.</text>
</comment>
<evidence type="ECO:0000256" key="6">
    <source>
        <dbReference type="ARBA" id="ARBA00022989"/>
    </source>
</evidence>
<comment type="similarity">
    <text evidence="2 8">Belongs to the peptidase A24 family.</text>
</comment>
<reference evidence="13 14" key="1">
    <citation type="submission" date="2018-09" db="EMBL/GenBank/DDBJ databases">
        <title>Novel species of Cryobacterium.</title>
        <authorList>
            <person name="Liu Q."/>
            <person name="Xin Y.-H."/>
        </authorList>
    </citation>
    <scope>NUCLEOTIDE SEQUENCE [LARGE SCALE GENOMIC DNA]</scope>
    <source>
        <strain evidence="13 14">Hh39</strain>
    </source>
</reference>
<evidence type="ECO:0000256" key="2">
    <source>
        <dbReference type="ARBA" id="ARBA00005801"/>
    </source>
</evidence>
<comment type="subcellular location">
    <subcellularLocation>
        <location evidence="1">Cell inner membrane</location>
        <topology evidence="1">Multi-pass membrane protein</topology>
    </subcellularLocation>
    <subcellularLocation>
        <location evidence="9">Cell membrane</location>
        <topology evidence="9">Multi-pass membrane protein</topology>
    </subcellularLocation>
</comment>
<dbReference type="PANTHER" id="PTHR30487:SF0">
    <property type="entry name" value="PREPILIN LEADER PEPTIDASE_N-METHYLTRANSFERASE-RELATED"/>
    <property type="match status" value="1"/>
</dbReference>
<dbReference type="Proteomes" id="UP000272015">
    <property type="component" value="Unassembled WGS sequence"/>
</dbReference>
<comment type="catalytic activity">
    <reaction evidence="9">
        <text>Typically cleaves a -Gly-|-Phe- bond to release an N-terminal, basic peptide of 5-8 residues from type IV prepilin, and then N-methylates the new N-terminal amino group, the methyl donor being S-adenosyl-L-methionine.</text>
        <dbReference type="EC" id="3.4.23.43"/>
    </reaction>
</comment>